<evidence type="ECO:0000313" key="7">
    <source>
        <dbReference type="Proteomes" id="UP000029736"/>
    </source>
</evidence>
<evidence type="ECO:0000259" key="5">
    <source>
        <dbReference type="Pfam" id="PF00496"/>
    </source>
</evidence>
<dbReference type="Pfam" id="PF00496">
    <property type="entry name" value="SBP_bac_5"/>
    <property type="match status" value="1"/>
</dbReference>
<keyword evidence="2 4" id="KW-0732">Signal</keyword>
<dbReference type="Gene3D" id="3.90.76.10">
    <property type="entry name" value="Dipeptide-binding Protein, Domain 1"/>
    <property type="match status" value="1"/>
</dbReference>
<dbReference type="GO" id="GO:1904680">
    <property type="term" value="F:peptide transmembrane transporter activity"/>
    <property type="evidence" value="ECO:0007669"/>
    <property type="project" value="TreeGrafter"/>
</dbReference>
<evidence type="ECO:0000256" key="2">
    <source>
        <dbReference type="ARBA" id="ARBA00022729"/>
    </source>
</evidence>
<dbReference type="EMBL" id="JPOS01000037">
    <property type="protein sequence ID" value="KGE87372.1"/>
    <property type="molecule type" value="Genomic_DNA"/>
</dbReference>
<dbReference type="AlphaFoldDB" id="A0A098S8H7"/>
<organism evidence="6 7">
    <name type="scientific">Phaeodactylibacter xiamenensis</name>
    <dbReference type="NCBI Taxonomy" id="1524460"/>
    <lineage>
        <taxon>Bacteria</taxon>
        <taxon>Pseudomonadati</taxon>
        <taxon>Bacteroidota</taxon>
        <taxon>Saprospiria</taxon>
        <taxon>Saprospirales</taxon>
        <taxon>Haliscomenobacteraceae</taxon>
        <taxon>Phaeodactylibacter</taxon>
    </lineage>
</organism>
<evidence type="ECO:0000256" key="3">
    <source>
        <dbReference type="SAM" id="MobiDB-lite"/>
    </source>
</evidence>
<dbReference type="PANTHER" id="PTHR30290">
    <property type="entry name" value="PERIPLASMIC BINDING COMPONENT OF ABC TRANSPORTER"/>
    <property type="match status" value="1"/>
</dbReference>
<keyword evidence="7" id="KW-1185">Reference proteome</keyword>
<dbReference type="SUPFAM" id="SSF53850">
    <property type="entry name" value="Periplasmic binding protein-like II"/>
    <property type="match status" value="1"/>
</dbReference>
<dbReference type="GO" id="GO:0030288">
    <property type="term" value="C:outer membrane-bounded periplasmic space"/>
    <property type="evidence" value="ECO:0007669"/>
    <property type="project" value="UniProtKB-ARBA"/>
</dbReference>
<dbReference type="GO" id="GO:0043190">
    <property type="term" value="C:ATP-binding cassette (ABC) transporter complex"/>
    <property type="evidence" value="ECO:0007669"/>
    <property type="project" value="InterPro"/>
</dbReference>
<protein>
    <recommendedName>
        <fullName evidence="5">Solute-binding protein family 5 domain-containing protein</fullName>
    </recommendedName>
</protein>
<dbReference type="STRING" id="1524460.IX84_15345"/>
<evidence type="ECO:0000313" key="6">
    <source>
        <dbReference type="EMBL" id="KGE87372.1"/>
    </source>
</evidence>
<dbReference type="Gene3D" id="3.10.105.10">
    <property type="entry name" value="Dipeptide-binding Protein, Domain 3"/>
    <property type="match status" value="1"/>
</dbReference>
<evidence type="ECO:0000256" key="1">
    <source>
        <dbReference type="ARBA" id="ARBA00005695"/>
    </source>
</evidence>
<gene>
    <name evidence="6" type="ORF">IX84_15345</name>
</gene>
<dbReference type="OrthoDB" id="9772924at2"/>
<sequence length="600" mass="67279">MIKISPAVLLLMLSFFLWRCQDSSPASGGQASGVDFKRKDNVVYARLPAEPDRLNPILAASTYARVVNEQLFLNLLHFNPTTLELEPQLAKAPPVVKEITEAPNAGGVAYTFEIHETAVWDDGSPITGHDLAFTLKAILNPKVNAAHYRAYLEFISEVEVNADNPKAFTVYANKKYILGEPAISNMTVLPAHIYDPEGLLSPYRVADLSDPEAAARLVESDPGLQAFADAFNSPKYSREKGFVSGSGPYTFEGWETGQKIELSRKTDWWGDELQADYAMLSAAPERLVFTIIPDQTAMLAALKDEQIDVTSQIDAEDFVGLRDNELVSNRYELHTPPALVYYFIGLNNKSPKLADKRVRRALAHLLDVDELINTLYNGLATRTVGPFHPTKPYYHDELPPIPFDPEQARSLLAEAGWEDTNGNGIVDKNLNGVLTELELDYIISSASKFANNQALLFQDNAKRAGVSINIEPKEFTVLIDQVKKRDYEIYSSGWGQAPIPDDPKQLWHSESDTPSGGNRVSFRNEEADRLIEAIQVTLDEQKRRELYLEFQELIYEEQPYIFLFSPLERIAISKRFEAMASARRPGFFVQDFVLRDVAPQ</sequence>
<dbReference type="PANTHER" id="PTHR30290:SF38">
    <property type="entry name" value="D,D-DIPEPTIDE-BINDING PERIPLASMIC PROTEIN DDPA-RELATED"/>
    <property type="match status" value="1"/>
</dbReference>
<name>A0A098S8H7_9BACT</name>
<dbReference type="InterPro" id="IPR000914">
    <property type="entry name" value="SBP_5_dom"/>
</dbReference>
<accession>A0A098S8H7</accession>
<dbReference type="InterPro" id="IPR039424">
    <property type="entry name" value="SBP_5"/>
</dbReference>
<dbReference type="Proteomes" id="UP000029736">
    <property type="component" value="Unassembled WGS sequence"/>
</dbReference>
<proteinExistence type="inferred from homology"/>
<comment type="caution">
    <text evidence="6">The sequence shown here is derived from an EMBL/GenBank/DDBJ whole genome shotgun (WGS) entry which is preliminary data.</text>
</comment>
<comment type="similarity">
    <text evidence="1">Belongs to the bacterial solute-binding protein 5 family.</text>
</comment>
<feature type="region of interest" description="Disordered" evidence="3">
    <location>
        <begin position="501"/>
        <end position="520"/>
    </location>
</feature>
<reference evidence="6 7" key="1">
    <citation type="journal article" date="2014" name="Int. J. Syst. Evol. Microbiol.">
        <title>Phaeodactylibacter xiamenensis gen. nov., sp. nov., a member of the family Saprospiraceae isolated from the marine alga Phaeodactylum tricornutum.</title>
        <authorList>
            <person name="Chen Z.Jr."/>
            <person name="Lei X."/>
            <person name="Lai Q."/>
            <person name="Li Y."/>
            <person name="Zhang B."/>
            <person name="Zhang J."/>
            <person name="Zhang H."/>
            <person name="Yang L."/>
            <person name="Zheng W."/>
            <person name="Tian Y."/>
            <person name="Yu Z."/>
            <person name="Xu H.Jr."/>
            <person name="Zheng T."/>
        </authorList>
    </citation>
    <scope>NUCLEOTIDE SEQUENCE [LARGE SCALE GENOMIC DNA]</scope>
    <source>
        <strain evidence="6 7">KD52</strain>
    </source>
</reference>
<dbReference type="PIRSF" id="PIRSF002741">
    <property type="entry name" value="MppA"/>
    <property type="match status" value="1"/>
</dbReference>
<evidence type="ECO:0000256" key="4">
    <source>
        <dbReference type="SAM" id="SignalP"/>
    </source>
</evidence>
<dbReference type="RefSeq" id="WP_044222251.1">
    <property type="nucleotide sequence ID" value="NZ_JBKAGJ010000036.1"/>
</dbReference>
<dbReference type="Gene3D" id="3.40.190.10">
    <property type="entry name" value="Periplasmic binding protein-like II"/>
    <property type="match status" value="1"/>
</dbReference>
<feature type="compositionally biased region" description="Basic and acidic residues" evidence="3">
    <location>
        <begin position="501"/>
        <end position="511"/>
    </location>
</feature>
<dbReference type="GO" id="GO:0015833">
    <property type="term" value="P:peptide transport"/>
    <property type="evidence" value="ECO:0007669"/>
    <property type="project" value="TreeGrafter"/>
</dbReference>
<feature type="domain" description="Solute-binding protein family 5" evidence="5">
    <location>
        <begin position="84"/>
        <end position="514"/>
    </location>
</feature>
<feature type="signal peptide" evidence="4">
    <location>
        <begin position="1"/>
        <end position="19"/>
    </location>
</feature>
<dbReference type="InterPro" id="IPR030678">
    <property type="entry name" value="Peptide/Ni-bd"/>
</dbReference>
<feature type="chain" id="PRO_5001947754" description="Solute-binding protein family 5 domain-containing protein" evidence="4">
    <location>
        <begin position="20"/>
        <end position="600"/>
    </location>
</feature>